<dbReference type="AlphaFoldDB" id="A0A2J6NPG3"/>
<dbReference type="Pfam" id="PF01638">
    <property type="entry name" value="HxlR"/>
    <property type="match status" value="1"/>
</dbReference>
<dbReference type="InterPro" id="IPR036388">
    <property type="entry name" value="WH-like_DNA-bd_sf"/>
</dbReference>
<dbReference type="InterPro" id="IPR002577">
    <property type="entry name" value="HTH_HxlR"/>
</dbReference>
<name>A0A2J6NPG3_9LACO</name>
<dbReference type="PANTHER" id="PTHR33204">
    <property type="entry name" value="TRANSCRIPTIONAL REGULATOR, MARR FAMILY"/>
    <property type="match status" value="1"/>
</dbReference>
<accession>A0A2J6NPG3</accession>
<feature type="domain" description="HTH hxlR-type" evidence="4">
    <location>
        <begin position="21"/>
        <end position="120"/>
    </location>
</feature>
<protein>
    <submittedName>
        <fullName evidence="5">Transcriptional regulator</fullName>
    </submittedName>
</protein>
<dbReference type="GO" id="GO:0003677">
    <property type="term" value="F:DNA binding"/>
    <property type="evidence" value="ECO:0007669"/>
    <property type="project" value="UniProtKB-KW"/>
</dbReference>
<dbReference type="OrthoDB" id="9791143at2"/>
<reference evidence="5 6" key="1">
    <citation type="submission" date="2017-09" db="EMBL/GenBank/DDBJ databases">
        <title>Bacterial strain isolated from the female urinary microbiota.</title>
        <authorList>
            <person name="Thomas-White K."/>
            <person name="Kumar N."/>
            <person name="Forster S."/>
            <person name="Putonti C."/>
            <person name="Lawley T."/>
            <person name="Wolfe A.J."/>
        </authorList>
    </citation>
    <scope>NUCLEOTIDE SEQUENCE [LARGE SCALE GENOMIC DNA]</scope>
    <source>
        <strain evidence="5 6">UMB0683</strain>
    </source>
</reference>
<evidence type="ECO:0000313" key="6">
    <source>
        <dbReference type="Proteomes" id="UP000239920"/>
    </source>
</evidence>
<dbReference type="SUPFAM" id="SSF46785">
    <property type="entry name" value="Winged helix' DNA-binding domain"/>
    <property type="match status" value="1"/>
</dbReference>
<sequence>MDQTEFDKKVKYFHENMPNQCPILYSMKIIGSKWKIPVMWYLMLNDGQHYNELKRSIGSITNTMLTKSLRELEADGLLKRISKGTVPPSVTYHLTDTGKNLIYTMGDLFEWGRDIMEKAENDKQNA</sequence>
<evidence type="ECO:0000256" key="3">
    <source>
        <dbReference type="ARBA" id="ARBA00023163"/>
    </source>
</evidence>
<evidence type="ECO:0000259" key="4">
    <source>
        <dbReference type="PROSITE" id="PS51118"/>
    </source>
</evidence>
<organism evidence="5 6">
    <name type="scientific">Limosilactobacillus pontis</name>
    <dbReference type="NCBI Taxonomy" id="35787"/>
    <lineage>
        <taxon>Bacteria</taxon>
        <taxon>Bacillati</taxon>
        <taxon>Bacillota</taxon>
        <taxon>Bacilli</taxon>
        <taxon>Lactobacillales</taxon>
        <taxon>Lactobacillaceae</taxon>
        <taxon>Limosilactobacillus</taxon>
    </lineage>
</organism>
<dbReference type="PROSITE" id="PS51118">
    <property type="entry name" value="HTH_HXLR"/>
    <property type="match status" value="1"/>
</dbReference>
<proteinExistence type="predicted"/>
<comment type="caution">
    <text evidence="5">The sequence shown here is derived from an EMBL/GenBank/DDBJ whole genome shotgun (WGS) entry which is preliminary data.</text>
</comment>
<dbReference type="Proteomes" id="UP000239920">
    <property type="component" value="Unassembled WGS sequence"/>
</dbReference>
<dbReference type="PANTHER" id="PTHR33204:SF29">
    <property type="entry name" value="TRANSCRIPTIONAL REGULATOR"/>
    <property type="match status" value="1"/>
</dbReference>
<evidence type="ECO:0000256" key="2">
    <source>
        <dbReference type="ARBA" id="ARBA00023125"/>
    </source>
</evidence>
<dbReference type="Gene3D" id="1.10.10.10">
    <property type="entry name" value="Winged helix-like DNA-binding domain superfamily/Winged helix DNA-binding domain"/>
    <property type="match status" value="1"/>
</dbReference>
<dbReference type="InterPro" id="IPR036390">
    <property type="entry name" value="WH_DNA-bd_sf"/>
</dbReference>
<gene>
    <name evidence="5" type="ORF">CK797_02805</name>
</gene>
<keyword evidence="1" id="KW-0805">Transcription regulation</keyword>
<dbReference type="EMBL" id="PNFV01000002">
    <property type="protein sequence ID" value="PMB83193.1"/>
    <property type="molecule type" value="Genomic_DNA"/>
</dbReference>
<evidence type="ECO:0000256" key="1">
    <source>
        <dbReference type="ARBA" id="ARBA00023015"/>
    </source>
</evidence>
<keyword evidence="3" id="KW-0804">Transcription</keyword>
<dbReference type="RefSeq" id="WP_104688290.1">
    <property type="nucleotide sequence ID" value="NZ_PNFV01000002.1"/>
</dbReference>
<keyword evidence="2" id="KW-0238">DNA-binding</keyword>
<evidence type="ECO:0000313" key="5">
    <source>
        <dbReference type="EMBL" id="PMB83193.1"/>
    </source>
</evidence>